<dbReference type="Pfam" id="PF14568">
    <property type="entry name" value="SUKH_6"/>
    <property type="match status" value="1"/>
</dbReference>
<evidence type="ECO:0000313" key="2">
    <source>
        <dbReference type="EMBL" id="HJC49272.1"/>
    </source>
</evidence>
<dbReference type="SMART" id="SM00860">
    <property type="entry name" value="SMI1_KNR4"/>
    <property type="match status" value="1"/>
</dbReference>
<dbReference type="InterPro" id="IPR018958">
    <property type="entry name" value="Knr4/Smi1-like_dom"/>
</dbReference>
<dbReference type="Gene3D" id="3.40.1580.10">
    <property type="entry name" value="SMI1/KNR4-like"/>
    <property type="match status" value="1"/>
</dbReference>
<accession>A0A9D2T7F1</accession>
<dbReference type="InterPro" id="IPR037883">
    <property type="entry name" value="Knr4/Smi1-like_sf"/>
</dbReference>
<reference evidence="2" key="2">
    <citation type="submission" date="2021-04" db="EMBL/GenBank/DDBJ databases">
        <authorList>
            <person name="Gilroy R."/>
        </authorList>
    </citation>
    <scope>NUCLEOTIDE SEQUENCE</scope>
    <source>
        <strain evidence="2">ChiSjej3B21-8574</strain>
    </source>
</reference>
<evidence type="ECO:0000259" key="1">
    <source>
        <dbReference type="SMART" id="SM00860"/>
    </source>
</evidence>
<dbReference type="EMBL" id="DWWD01000009">
    <property type="protein sequence ID" value="HJC49272.1"/>
    <property type="molecule type" value="Genomic_DNA"/>
</dbReference>
<dbReference type="Proteomes" id="UP000823904">
    <property type="component" value="Unassembled WGS sequence"/>
</dbReference>
<evidence type="ECO:0000313" key="3">
    <source>
        <dbReference type="Proteomes" id="UP000823904"/>
    </source>
</evidence>
<feature type="domain" description="Knr4/Smi1-like" evidence="1">
    <location>
        <begin position="24"/>
        <end position="147"/>
    </location>
</feature>
<sequence length="155" mass="18337">MSWENYECSMELAKKCRFYTTAGGKSTEEIEKAERLLGIKFSKQYRDFNEKYGYLSFYGNEIFGIDTNNLNELEGNSLAYALNDRKEYNLPYYFLPFYNYDDGYMAYFDYSSLNSEGEPRIVILKYDGLKYRIIETAADDFGDFIFELVREELES</sequence>
<protein>
    <submittedName>
        <fullName evidence="2">SMI1/KNR4 family protein</fullName>
    </submittedName>
</protein>
<gene>
    <name evidence="2" type="ORF">H9754_01605</name>
</gene>
<organism evidence="2 3">
    <name type="scientific">Candidatus Anaerostipes avistercoris</name>
    <dbReference type="NCBI Taxonomy" id="2838462"/>
    <lineage>
        <taxon>Bacteria</taxon>
        <taxon>Bacillati</taxon>
        <taxon>Bacillota</taxon>
        <taxon>Clostridia</taxon>
        <taxon>Lachnospirales</taxon>
        <taxon>Lachnospiraceae</taxon>
        <taxon>Anaerostipes</taxon>
    </lineage>
</organism>
<dbReference type="AlphaFoldDB" id="A0A9D2T7F1"/>
<reference evidence="2" key="1">
    <citation type="journal article" date="2021" name="PeerJ">
        <title>Extensive microbial diversity within the chicken gut microbiome revealed by metagenomics and culture.</title>
        <authorList>
            <person name="Gilroy R."/>
            <person name="Ravi A."/>
            <person name="Getino M."/>
            <person name="Pursley I."/>
            <person name="Horton D.L."/>
            <person name="Alikhan N.F."/>
            <person name="Baker D."/>
            <person name="Gharbi K."/>
            <person name="Hall N."/>
            <person name="Watson M."/>
            <person name="Adriaenssens E.M."/>
            <person name="Foster-Nyarko E."/>
            <person name="Jarju S."/>
            <person name="Secka A."/>
            <person name="Antonio M."/>
            <person name="Oren A."/>
            <person name="Chaudhuri R.R."/>
            <person name="La Ragione R."/>
            <person name="Hildebrand F."/>
            <person name="Pallen M.J."/>
        </authorList>
    </citation>
    <scope>NUCLEOTIDE SEQUENCE</scope>
    <source>
        <strain evidence="2">ChiSjej3B21-8574</strain>
    </source>
</reference>
<name>A0A9D2T7F1_9FIRM</name>
<dbReference type="SUPFAM" id="SSF160631">
    <property type="entry name" value="SMI1/KNR4-like"/>
    <property type="match status" value="1"/>
</dbReference>
<comment type="caution">
    <text evidence="2">The sequence shown here is derived from an EMBL/GenBank/DDBJ whole genome shotgun (WGS) entry which is preliminary data.</text>
</comment>
<proteinExistence type="predicted"/>